<dbReference type="OrthoDB" id="1935503at2759"/>
<evidence type="ECO:0000313" key="2">
    <source>
        <dbReference type="Proteomes" id="UP000828251"/>
    </source>
</evidence>
<reference evidence="1 2" key="1">
    <citation type="journal article" date="2021" name="Plant Biotechnol. J.">
        <title>Multi-omics assisted identification of the key and species-specific regulatory components of drought-tolerant mechanisms in Gossypium stocksii.</title>
        <authorList>
            <person name="Yu D."/>
            <person name="Ke L."/>
            <person name="Zhang D."/>
            <person name="Wu Y."/>
            <person name="Sun Y."/>
            <person name="Mei J."/>
            <person name="Sun J."/>
            <person name="Sun Y."/>
        </authorList>
    </citation>
    <scope>NUCLEOTIDE SEQUENCE [LARGE SCALE GENOMIC DNA]</scope>
    <source>
        <strain evidence="2">cv. E1</strain>
        <tissue evidence="1">Leaf</tissue>
    </source>
</reference>
<organism evidence="1 2">
    <name type="scientific">Gossypium stocksii</name>
    <dbReference type="NCBI Taxonomy" id="47602"/>
    <lineage>
        <taxon>Eukaryota</taxon>
        <taxon>Viridiplantae</taxon>
        <taxon>Streptophyta</taxon>
        <taxon>Embryophyta</taxon>
        <taxon>Tracheophyta</taxon>
        <taxon>Spermatophyta</taxon>
        <taxon>Magnoliopsida</taxon>
        <taxon>eudicotyledons</taxon>
        <taxon>Gunneridae</taxon>
        <taxon>Pentapetalae</taxon>
        <taxon>rosids</taxon>
        <taxon>malvids</taxon>
        <taxon>Malvales</taxon>
        <taxon>Malvaceae</taxon>
        <taxon>Malvoideae</taxon>
        <taxon>Gossypium</taxon>
    </lineage>
</organism>
<protein>
    <recommendedName>
        <fullName evidence="3">Reverse transcriptase zinc-binding domain-containing protein</fullName>
    </recommendedName>
</protein>
<comment type="caution">
    <text evidence="1">The sequence shown here is derived from an EMBL/GenBank/DDBJ whole genome shotgun (WGS) entry which is preliminary data.</text>
</comment>
<sequence length="181" mass="20574">MQTSLPVKVKYSKEDQAIVLKKVLDSFYEYSKHKINAHKTNVCFLEGRVSNFGSYLEVPLFHDNVTNSSLWFVVHKVQSKLQGWDVRSLSLAGKVTLAQSVLLTILKYFMQSILIPKGLCEKIERMVCQFVWGSSSSGLLVNLIPGHASIDLDYSLNDMVTSDGTWNLDLFQLWLLETVIR</sequence>
<dbReference type="EMBL" id="JAIQCV010000009">
    <property type="protein sequence ID" value="KAH1064245.1"/>
    <property type="molecule type" value="Genomic_DNA"/>
</dbReference>
<dbReference type="PANTHER" id="PTHR33116">
    <property type="entry name" value="REVERSE TRANSCRIPTASE ZINC-BINDING DOMAIN-CONTAINING PROTEIN-RELATED-RELATED"/>
    <property type="match status" value="1"/>
</dbReference>
<gene>
    <name evidence="1" type="ORF">J1N35_029232</name>
</gene>
<dbReference type="PANTHER" id="PTHR33116:SF86">
    <property type="entry name" value="REVERSE TRANSCRIPTASE DOMAIN-CONTAINING PROTEIN"/>
    <property type="match status" value="1"/>
</dbReference>
<dbReference type="Proteomes" id="UP000828251">
    <property type="component" value="Unassembled WGS sequence"/>
</dbReference>
<evidence type="ECO:0008006" key="3">
    <source>
        <dbReference type="Google" id="ProtNLM"/>
    </source>
</evidence>
<dbReference type="AlphaFoldDB" id="A0A9D3UXF2"/>
<accession>A0A9D3UXF2</accession>
<keyword evidence="2" id="KW-1185">Reference proteome</keyword>
<name>A0A9D3UXF2_9ROSI</name>
<evidence type="ECO:0000313" key="1">
    <source>
        <dbReference type="EMBL" id="KAH1064245.1"/>
    </source>
</evidence>
<proteinExistence type="predicted"/>